<name>A0AAD9QAA0_ACRCE</name>
<protein>
    <submittedName>
        <fullName evidence="3">Uncharacterized protein</fullName>
    </submittedName>
</protein>
<feature type="region of interest" description="Disordered" evidence="2">
    <location>
        <begin position="133"/>
        <end position="160"/>
    </location>
</feature>
<evidence type="ECO:0000256" key="1">
    <source>
        <dbReference type="SAM" id="Coils"/>
    </source>
</evidence>
<reference evidence="3" key="2">
    <citation type="journal article" date="2023" name="Science">
        <title>Genomic signatures of disease resistance in endangered staghorn corals.</title>
        <authorList>
            <person name="Vollmer S.V."/>
            <person name="Selwyn J.D."/>
            <person name="Despard B.A."/>
            <person name="Roesel C.L."/>
        </authorList>
    </citation>
    <scope>NUCLEOTIDE SEQUENCE</scope>
    <source>
        <strain evidence="3">K2</strain>
    </source>
</reference>
<keyword evidence="1" id="KW-0175">Coiled coil</keyword>
<reference evidence="3" key="1">
    <citation type="journal article" date="2023" name="G3 (Bethesda)">
        <title>Whole genome assembly and annotation of the endangered Caribbean coral Acropora cervicornis.</title>
        <authorList>
            <person name="Selwyn J.D."/>
            <person name="Vollmer S.V."/>
        </authorList>
    </citation>
    <scope>NUCLEOTIDE SEQUENCE</scope>
    <source>
        <strain evidence="3">K2</strain>
    </source>
</reference>
<sequence length="255" mass="29779">MSWTKDHDLILCREVANVNPYTTKKGSTQRSSIWEKIADTLNKCSVPKFFVDKRSVRDHVGILVNRHKKKLRDEEKASGITPDEPSELDLALDTIIALEESADAEVHDADSGKKEKIESDRAKAEGIRLKAMEKLSETRKRESTCASEEDNSKNKRRRGSDAMLYLSQRAELNYELKREEIDVRKQQQEFEKKQMEVSYQQQIHIQQQQTEMLRMMHQQQQQSQQQLMNSQMLMIQQQEQQSKALMTLLEKVINK</sequence>
<dbReference type="PANTHER" id="PTHR33309:SF1">
    <property type="entry name" value="MYB_SANT-LIKE DNA-BINDING DOMAIN-CONTAINING PROTEIN"/>
    <property type="match status" value="1"/>
</dbReference>
<comment type="caution">
    <text evidence="3">The sequence shown here is derived from an EMBL/GenBank/DDBJ whole genome shotgun (WGS) entry which is preliminary data.</text>
</comment>
<feature type="coiled-coil region" evidence="1">
    <location>
        <begin position="169"/>
        <end position="196"/>
    </location>
</feature>
<feature type="compositionally biased region" description="Basic and acidic residues" evidence="2">
    <location>
        <begin position="133"/>
        <end position="143"/>
    </location>
</feature>
<dbReference type="EMBL" id="JARQWQ010000048">
    <property type="protein sequence ID" value="KAK2557682.1"/>
    <property type="molecule type" value="Genomic_DNA"/>
</dbReference>
<keyword evidence="4" id="KW-1185">Reference proteome</keyword>
<evidence type="ECO:0000256" key="2">
    <source>
        <dbReference type="SAM" id="MobiDB-lite"/>
    </source>
</evidence>
<dbReference type="AlphaFoldDB" id="A0AAD9QAA0"/>
<evidence type="ECO:0000313" key="3">
    <source>
        <dbReference type="EMBL" id="KAK2557682.1"/>
    </source>
</evidence>
<dbReference type="PANTHER" id="PTHR33309">
    <property type="entry name" value="KERATIN, ULTRA HIGH-SULFUR MATRIX PROTEIN-LIKE"/>
    <property type="match status" value="1"/>
</dbReference>
<organism evidence="3 4">
    <name type="scientific">Acropora cervicornis</name>
    <name type="common">Staghorn coral</name>
    <dbReference type="NCBI Taxonomy" id="6130"/>
    <lineage>
        <taxon>Eukaryota</taxon>
        <taxon>Metazoa</taxon>
        <taxon>Cnidaria</taxon>
        <taxon>Anthozoa</taxon>
        <taxon>Hexacorallia</taxon>
        <taxon>Scleractinia</taxon>
        <taxon>Astrocoeniina</taxon>
        <taxon>Acroporidae</taxon>
        <taxon>Acropora</taxon>
    </lineage>
</organism>
<gene>
    <name evidence="3" type="ORF">P5673_020043</name>
</gene>
<accession>A0AAD9QAA0</accession>
<evidence type="ECO:0000313" key="4">
    <source>
        <dbReference type="Proteomes" id="UP001249851"/>
    </source>
</evidence>
<proteinExistence type="predicted"/>
<dbReference type="Proteomes" id="UP001249851">
    <property type="component" value="Unassembled WGS sequence"/>
</dbReference>